<accession>A0ABR8RS03</accession>
<evidence type="ECO:0000313" key="2">
    <source>
        <dbReference type="EMBL" id="MBD7950571.1"/>
    </source>
</evidence>
<dbReference type="SUPFAM" id="SSF109604">
    <property type="entry name" value="HD-domain/PDEase-like"/>
    <property type="match status" value="1"/>
</dbReference>
<dbReference type="EMBL" id="JACSQQ010000012">
    <property type="protein sequence ID" value="MBD7950571.1"/>
    <property type="molecule type" value="Genomic_DNA"/>
</dbReference>
<dbReference type="Proteomes" id="UP000641803">
    <property type="component" value="Unassembled WGS sequence"/>
</dbReference>
<keyword evidence="3" id="KW-1185">Reference proteome</keyword>
<organism evidence="2 3">
    <name type="scientific">Oerskovia rustica</name>
    <dbReference type="NCBI Taxonomy" id="2762237"/>
    <lineage>
        <taxon>Bacteria</taxon>
        <taxon>Bacillati</taxon>
        <taxon>Actinomycetota</taxon>
        <taxon>Actinomycetes</taxon>
        <taxon>Micrococcales</taxon>
        <taxon>Cellulomonadaceae</taxon>
        <taxon>Oerskovia</taxon>
    </lineage>
</organism>
<name>A0ABR8RS03_9CELL</name>
<reference evidence="2 3" key="1">
    <citation type="submission" date="2020-08" db="EMBL/GenBank/DDBJ databases">
        <title>A Genomic Blueprint of the Chicken Gut Microbiome.</title>
        <authorList>
            <person name="Gilroy R."/>
            <person name="Ravi A."/>
            <person name="Getino M."/>
            <person name="Pursley I."/>
            <person name="Horton D.L."/>
            <person name="Alikhan N.-F."/>
            <person name="Baker D."/>
            <person name="Gharbi K."/>
            <person name="Hall N."/>
            <person name="Watson M."/>
            <person name="Adriaenssens E.M."/>
            <person name="Foster-Nyarko E."/>
            <person name="Jarju S."/>
            <person name="Secka A."/>
            <person name="Antonio M."/>
            <person name="Oren A."/>
            <person name="Chaudhuri R."/>
            <person name="La Ragione R.M."/>
            <person name="Hildebrand F."/>
            <person name="Pallen M.J."/>
        </authorList>
    </citation>
    <scope>NUCLEOTIDE SEQUENCE [LARGE SCALE GENOMIC DNA]</scope>
    <source>
        <strain evidence="2 3">Sa4CUA1</strain>
    </source>
</reference>
<dbReference type="Pfam" id="PF13223">
    <property type="entry name" value="DUF4031"/>
    <property type="match status" value="1"/>
</dbReference>
<dbReference type="InterPro" id="IPR025109">
    <property type="entry name" value="DUF4031"/>
</dbReference>
<evidence type="ECO:0000313" key="3">
    <source>
        <dbReference type="Proteomes" id="UP000641803"/>
    </source>
</evidence>
<evidence type="ECO:0000259" key="1">
    <source>
        <dbReference type="Pfam" id="PF13223"/>
    </source>
</evidence>
<proteinExistence type="predicted"/>
<dbReference type="PANTHER" id="PTHR21174">
    <property type="match status" value="1"/>
</dbReference>
<gene>
    <name evidence="2" type="ORF">H9652_09140</name>
</gene>
<dbReference type="PANTHER" id="PTHR21174:SF0">
    <property type="entry name" value="HD PHOSPHOHYDROLASE FAMILY PROTEIN-RELATED"/>
    <property type="match status" value="1"/>
</dbReference>
<dbReference type="InterPro" id="IPR009218">
    <property type="entry name" value="HD_phosphohydro"/>
</dbReference>
<sequence length="338" mass="36097">MALLIDPPTWPAHGTSWSHLVSDSSLDELHEFAERLGLGRRAFDLDHYDVPAERHADCVAAGAQDVSGRELIVRLRASGLRVPARERGAAKAAALLARWDAVLPGLPGAREVGNDLIARWHEPHRAYHGPAHLVHVLDSLAVLEGRSPGVPSPGEPAPSGASQGTQLALWFHDAVHEGVAGEDEEASAALAVARLSPLVPGPTASLTGNRSTAHGGAHLTHDDVAEVARLVRLTATHDPDADDVVGALVCDADLAILGSAPDRYARYVRQVRAEYAHVPDEQFVAGRAAVLEQLLALPSLFRTPSGRDRWQERAEQNLRTELAGLAARGLAQGRNPRQ</sequence>
<feature type="domain" description="DUF4031" evidence="1">
    <location>
        <begin position="4"/>
        <end position="77"/>
    </location>
</feature>
<dbReference type="RefSeq" id="WP_191795946.1">
    <property type="nucleotide sequence ID" value="NZ_JACSQQ010000012.1"/>
</dbReference>
<comment type="caution">
    <text evidence="2">The sequence shown here is derived from an EMBL/GenBank/DDBJ whole genome shotgun (WGS) entry which is preliminary data.</text>
</comment>
<protein>
    <submittedName>
        <fullName evidence="2">DUF4031 domain-containing protein</fullName>
    </submittedName>
</protein>